<dbReference type="Pfam" id="PF08271">
    <property type="entry name" value="Zn_Ribbon_TF"/>
    <property type="match status" value="1"/>
</dbReference>
<keyword evidence="12" id="KW-0648">Protein biosynthesis</keyword>
<comment type="similarity">
    <text evidence="1">Belongs to the TFIIB family.</text>
</comment>
<evidence type="ECO:0000256" key="10">
    <source>
        <dbReference type="SAM" id="MobiDB-lite"/>
    </source>
</evidence>
<sequence length="372" mass="40608">MSLVPTPAPGFAPDGRQLSPGEVWEEEAPVVKKDQEWREDLNVLLICPDCREVPPNLVENFSRGDTVCGDCGRVLSERNLDFRSEWRTFSNDDQGNDDPSRIGEAANPLLHGSQLHTEIAFGDANKGHRELSRAQNKSNTDKTNKSLSAAYTSISTLCEQNSMNKTIAESAKLMYKMTDDEKLFKGKSTDAVIAGCIFIACRQHGYGRSFREIYKLTRISKKEIGRTFKILDAFITKKKREQAGAKAAGNGAVINAGNFATTKATTASELIGRACSRLYIGNLEMIAKDCATKVNQLGVAAGRSPLSITGAVLYLVSHLMGSPKTPKEIGAIVDVSDGTIRTAYKLMYARLDDIVEPAWIEKGGDKSRVPVA</sequence>
<dbReference type="Gene3D" id="1.10.472.10">
    <property type="entry name" value="Cyclin-like"/>
    <property type="match status" value="1"/>
</dbReference>
<evidence type="ECO:0000256" key="5">
    <source>
        <dbReference type="ARBA" id="ARBA00023163"/>
    </source>
</evidence>
<feature type="compositionally biased region" description="Pro residues" evidence="10">
    <location>
        <begin position="1"/>
        <end position="10"/>
    </location>
</feature>
<evidence type="ECO:0000256" key="1">
    <source>
        <dbReference type="ARBA" id="ARBA00010857"/>
    </source>
</evidence>
<evidence type="ECO:0000256" key="2">
    <source>
        <dbReference type="ARBA" id="ARBA00013932"/>
    </source>
</evidence>
<keyword evidence="3" id="KW-0677">Repeat</keyword>
<dbReference type="InterPro" id="IPR013137">
    <property type="entry name" value="Znf_TFIIB"/>
</dbReference>
<dbReference type="InterPro" id="IPR000812">
    <property type="entry name" value="TFIIB"/>
</dbReference>
<dbReference type="Pfam" id="PF00382">
    <property type="entry name" value="TFIIB"/>
    <property type="match status" value="2"/>
</dbReference>
<dbReference type="PROSITE" id="PS51134">
    <property type="entry name" value="ZF_TFIIB"/>
    <property type="match status" value="1"/>
</dbReference>
<comment type="subunit">
    <text evidence="8">Associates with TFIID-IIA (DA complex) to form TFIID-IIA-IIB (DAB-complex) which is then recognized by polymerase II.</text>
</comment>
<evidence type="ECO:0000259" key="11">
    <source>
        <dbReference type="PROSITE" id="PS51134"/>
    </source>
</evidence>
<dbReference type="InterPro" id="IPR013150">
    <property type="entry name" value="TFIIB_cyclin"/>
</dbReference>
<dbReference type="FunFam" id="1.10.472.170:FF:000001">
    <property type="entry name" value="Transcription initiation factor IIB"/>
    <property type="match status" value="1"/>
</dbReference>
<gene>
    <name evidence="12" type="ORF">BU23DRAFT_227466</name>
</gene>
<evidence type="ECO:0000256" key="9">
    <source>
        <dbReference type="PROSITE-ProRule" id="PRU00469"/>
    </source>
</evidence>
<dbReference type="GO" id="GO:0005634">
    <property type="term" value="C:nucleus"/>
    <property type="evidence" value="ECO:0007669"/>
    <property type="project" value="TreeGrafter"/>
</dbReference>
<protein>
    <recommendedName>
        <fullName evidence="2">Transcription initiation factor IIB</fullName>
    </recommendedName>
    <alternativeName>
        <fullName evidence="6">General transcription factor TFIIB</fullName>
    </alternativeName>
</protein>
<evidence type="ECO:0000256" key="4">
    <source>
        <dbReference type="ARBA" id="ARBA00023015"/>
    </source>
</evidence>
<dbReference type="InterPro" id="IPR023486">
    <property type="entry name" value="TFIIB_CS"/>
</dbReference>
<dbReference type="GO" id="GO:0008270">
    <property type="term" value="F:zinc ion binding"/>
    <property type="evidence" value="ECO:0007669"/>
    <property type="project" value="UniProtKB-KW"/>
</dbReference>
<evidence type="ECO:0000256" key="7">
    <source>
        <dbReference type="ARBA" id="ARBA00056616"/>
    </source>
</evidence>
<dbReference type="GO" id="GO:0016251">
    <property type="term" value="F:RNA polymerase II general transcription initiation factor activity"/>
    <property type="evidence" value="ECO:0007669"/>
    <property type="project" value="TreeGrafter"/>
</dbReference>
<dbReference type="EMBL" id="ML976660">
    <property type="protein sequence ID" value="KAF1978554.1"/>
    <property type="molecule type" value="Genomic_DNA"/>
</dbReference>
<evidence type="ECO:0000256" key="8">
    <source>
        <dbReference type="ARBA" id="ARBA00066213"/>
    </source>
</evidence>
<evidence type="ECO:0000256" key="3">
    <source>
        <dbReference type="ARBA" id="ARBA00022737"/>
    </source>
</evidence>
<dbReference type="GO" id="GO:0003743">
    <property type="term" value="F:translation initiation factor activity"/>
    <property type="evidence" value="ECO:0007669"/>
    <property type="project" value="UniProtKB-KW"/>
</dbReference>
<dbReference type="SUPFAM" id="SSF57783">
    <property type="entry name" value="Zinc beta-ribbon"/>
    <property type="match status" value="1"/>
</dbReference>
<feature type="region of interest" description="Disordered" evidence="10">
    <location>
        <begin position="1"/>
        <end position="20"/>
    </location>
</feature>
<keyword evidence="9" id="KW-0862">Zinc</keyword>
<dbReference type="PROSITE" id="PS00782">
    <property type="entry name" value="TFIIB"/>
    <property type="match status" value="1"/>
</dbReference>
<keyword evidence="13" id="KW-1185">Reference proteome</keyword>
<keyword evidence="9" id="KW-0479">Metal-binding</keyword>
<keyword evidence="5" id="KW-0804">Transcription</keyword>
<accession>A0A6A5VMM1</accession>
<dbReference type="GO" id="GO:0051123">
    <property type="term" value="P:RNA polymerase II preinitiation complex assembly"/>
    <property type="evidence" value="ECO:0007669"/>
    <property type="project" value="UniProtKB-ARBA"/>
</dbReference>
<dbReference type="Gene3D" id="1.10.472.170">
    <property type="match status" value="1"/>
</dbReference>
<dbReference type="PANTHER" id="PTHR11618:SF13">
    <property type="entry name" value="TRANSCRIPTION INITIATION FACTOR IIB"/>
    <property type="match status" value="1"/>
</dbReference>
<dbReference type="FunFam" id="1.10.472.10:FF:000141">
    <property type="entry name" value="Transcription initiation factor IIB"/>
    <property type="match status" value="1"/>
</dbReference>
<proteinExistence type="inferred from homology"/>
<dbReference type="OrthoDB" id="25790at2759"/>
<keyword evidence="9" id="KW-0863">Zinc-finger</keyword>
<evidence type="ECO:0000313" key="13">
    <source>
        <dbReference type="Proteomes" id="UP000800036"/>
    </source>
</evidence>
<reference evidence="12" key="1">
    <citation type="journal article" date="2020" name="Stud. Mycol.">
        <title>101 Dothideomycetes genomes: a test case for predicting lifestyles and emergence of pathogens.</title>
        <authorList>
            <person name="Haridas S."/>
            <person name="Albert R."/>
            <person name="Binder M."/>
            <person name="Bloem J."/>
            <person name="Labutti K."/>
            <person name="Salamov A."/>
            <person name="Andreopoulos B."/>
            <person name="Baker S."/>
            <person name="Barry K."/>
            <person name="Bills G."/>
            <person name="Bluhm B."/>
            <person name="Cannon C."/>
            <person name="Castanera R."/>
            <person name="Culley D."/>
            <person name="Daum C."/>
            <person name="Ezra D."/>
            <person name="Gonzalez J."/>
            <person name="Henrissat B."/>
            <person name="Kuo A."/>
            <person name="Liang C."/>
            <person name="Lipzen A."/>
            <person name="Lutzoni F."/>
            <person name="Magnuson J."/>
            <person name="Mondo S."/>
            <person name="Nolan M."/>
            <person name="Ohm R."/>
            <person name="Pangilinan J."/>
            <person name="Park H.-J."/>
            <person name="Ramirez L."/>
            <person name="Alfaro M."/>
            <person name="Sun H."/>
            <person name="Tritt A."/>
            <person name="Yoshinaga Y."/>
            <person name="Zwiers L.-H."/>
            <person name="Turgeon B."/>
            <person name="Goodwin S."/>
            <person name="Spatafora J."/>
            <person name="Crous P."/>
            <person name="Grigoriev I."/>
        </authorList>
    </citation>
    <scope>NUCLEOTIDE SEQUENCE</scope>
    <source>
        <strain evidence="12">CBS 107.79</strain>
    </source>
</reference>
<dbReference type="PRINTS" id="PR00685">
    <property type="entry name" value="TIFACTORIIB"/>
</dbReference>
<evidence type="ECO:0000256" key="6">
    <source>
        <dbReference type="ARBA" id="ARBA00031706"/>
    </source>
</evidence>
<dbReference type="InterPro" id="IPR036915">
    <property type="entry name" value="Cyclin-like_sf"/>
</dbReference>
<dbReference type="CDD" id="cd20551">
    <property type="entry name" value="CYCLIN_TFIIB_rpt1"/>
    <property type="match status" value="1"/>
</dbReference>
<keyword evidence="4" id="KW-0805">Transcription regulation</keyword>
<organism evidence="12 13">
    <name type="scientific">Bimuria novae-zelandiae CBS 107.79</name>
    <dbReference type="NCBI Taxonomy" id="1447943"/>
    <lineage>
        <taxon>Eukaryota</taxon>
        <taxon>Fungi</taxon>
        <taxon>Dikarya</taxon>
        <taxon>Ascomycota</taxon>
        <taxon>Pezizomycotina</taxon>
        <taxon>Dothideomycetes</taxon>
        <taxon>Pleosporomycetidae</taxon>
        <taxon>Pleosporales</taxon>
        <taxon>Massarineae</taxon>
        <taxon>Didymosphaeriaceae</taxon>
        <taxon>Bimuria</taxon>
    </lineage>
</organism>
<evidence type="ECO:0000313" key="12">
    <source>
        <dbReference type="EMBL" id="KAF1978554.1"/>
    </source>
</evidence>
<keyword evidence="12" id="KW-0396">Initiation factor</keyword>
<dbReference type="Proteomes" id="UP000800036">
    <property type="component" value="Unassembled WGS sequence"/>
</dbReference>
<dbReference type="SUPFAM" id="SSF47954">
    <property type="entry name" value="Cyclin-like"/>
    <property type="match status" value="2"/>
</dbReference>
<feature type="domain" description="TFIIB-type" evidence="11">
    <location>
        <begin position="42"/>
        <end position="76"/>
    </location>
</feature>
<dbReference type="GO" id="GO:0017025">
    <property type="term" value="F:TBP-class protein binding"/>
    <property type="evidence" value="ECO:0007669"/>
    <property type="project" value="InterPro"/>
</dbReference>
<dbReference type="GO" id="GO:0097550">
    <property type="term" value="C:transcription preinitiation complex"/>
    <property type="evidence" value="ECO:0007669"/>
    <property type="project" value="TreeGrafter"/>
</dbReference>
<dbReference type="AlphaFoldDB" id="A0A6A5VMM1"/>
<comment type="function">
    <text evidence="7">General factor that plays a major role in the activation of eukaryotic genes transcribed by RNA polymerase II.</text>
</comment>
<dbReference type="PANTHER" id="PTHR11618">
    <property type="entry name" value="TRANSCRIPTION INITIATION FACTOR IIB-RELATED"/>
    <property type="match status" value="1"/>
</dbReference>
<name>A0A6A5VMM1_9PLEO</name>